<gene>
    <name evidence="4" type="primary">axe-2</name>
    <name evidence="4" type="ORF">LSUB1_G003001</name>
</gene>
<feature type="signal peptide" evidence="3">
    <location>
        <begin position="1"/>
        <end position="19"/>
    </location>
</feature>
<evidence type="ECO:0000256" key="2">
    <source>
        <dbReference type="ARBA" id="ARBA00023157"/>
    </source>
</evidence>
<dbReference type="GO" id="GO:0052689">
    <property type="term" value="F:carboxylic ester hydrolase activity"/>
    <property type="evidence" value="ECO:0007669"/>
    <property type="project" value="UniProtKB-ARBA"/>
</dbReference>
<sequence length="316" mass="30629">MHSLSILTLGLGLSNICSAAPQGFSLPSFSLPSFSIPSLALPSLALPSLGSGSGGLGSGSGLSSGLALPTALPSLGSSPGGLASGSGFALPTAASVSTPTIPSGFVKRASAAGACATGIHMIVARGSTEAAGQGLIGQVATAVQSAVPGSDSEAVDYPASITDYLGSEASGVAAMTKLIQAYAAKCPDSKIGLLGYSQGGQIVGDVLCGTSEVGLTASAAIDASLLSKVVAAVQYGDPSHVVGQPQNVGTSTHNGILPRGKACGAISSVMKSFCTSGDTFCDSGSNIAAHLGYFSANDAEAASFIESQVKGVNATA</sequence>
<feature type="chain" id="PRO_5034672158" evidence="3">
    <location>
        <begin position="20"/>
        <end position="316"/>
    </location>
</feature>
<dbReference type="Proteomes" id="UP000462212">
    <property type="component" value="Unassembled WGS sequence"/>
</dbReference>
<dbReference type="SMART" id="SM01110">
    <property type="entry name" value="Cutinase"/>
    <property type="match status" value="1"/>
</dbReference>
<keyword evidence="3" id="KW-0732">Signal</keyword>
<dbReference type="InterPro" id="IPR029058">
    <property type="entry name" value="AB_hydrolase_fold"/>
</dbReference>
<accession>A0A8H8RT65</accession>
<dbReference type="EMBL" id="QGMJ01000140">
    <property type="protein sequence ID" value="TVY41365.1"/>
    <property type="molecule type" value="Genomic_DNA"/>
</dbReference>
<reference evidence="4 5" key="1">
    <citation type="submission" date="2018-05" db="EMBL/GenBank/DDBJ databases">
        <title>Genome sequencing and assembly of the regulated plant pathogen Lachnellula willkommii and related sister species for the development of diagnostic species identification markers.</title>
        <authorList>
            <person name="Giroux E."/>
            <person name="Bilodeau G."/>
        </authorList>
    </citation>
    <scope>NUCLEOTIDE SEQUENCE [LARGE SCALE GENOMIC DNA]</scope>
    <source>
        <strain evidence="4 5">CBS 197.66</strain>
    </source>
</reference>
<protein>
    <submittedName>
        <fullName evidence="4">Acetylxylan esterase</fullName>
    </submittedName>
</protein>
<comment type="caution">
    <text evidence="4">The sequence shown here is derived from an EMBL/GenBank/DDBJ whole genome shotgun (WGS) entry which is preliminary data.</text>
</comment>
<evidence type="ECO:0000256" key="3">
    <source>
        <dbReference type="SAM" id="SignalP"/>
    </source>
</evidence>
<evidence type="ECO:0000313" key="5">
    <source>
        <dbReference type="Proteomes" id="UP000462212"/>
    </source>
</evidence>
<keyword evidence="2" id="KW-1015">Disulfide bond</keyword>
<dbReference type="PANTHER" id="PTHR33630:SF9">
    <property type="entry name" value="CUTINASE 4"/>
    <property type="match status" value="1"/>
</dbReference>
<proteinExistence type="predicted"/>
<dbReference type="Gene3D" id="3.40.50.1820">
    <property type="entry name" value="alpha/beta hydrolase"/>
    <property type="match status" value="1"/>
</dbReference>
<dbReference type="Pfam" id="PF01083">
    <property type="entry name" value="Cutinase"/>
    <property type="match status" value="1"/>
</dbReference>
<evidence type="ECO:0000313" key="4">
    <source>
        <dbReference type="EMBL" id="TVY41365.1"/>
    </source>
</evidence>
<dbReference type="InterPro" id="IPR000675">
    <property type="entry name" value="Cutinase/axe"/>
</dbReference>
<dbReference type="AlphaFoldDB" id="A0A8H8RT65"/>
<dbReference type="SUPFAM" id="SSF53474">
    <property type="entry name" value="alpha/beta-Hydrolases"/>
    <property type="match status" value="1"/>
</dbReference>
<dbReference type="OrthoDB" id="6020543at2759"/>
<keyword evidence="1" id="KW-0378">Hydrolase</keyword>
<dbReference type="PANTHER" id="PTHR33630">
    <property type="entry name" value="CUTINASE RV1984C-RELATED-RELATED"/>
    <property type="match status" value="1"/>
</dbReference>
<evidence type="ECO:0000256" key="1">
    <source>
        <dbReference type="ARBA" id="ARBA00022801"/>
    </source>
</evidence>
<name>A0A8H8RT65_9HELO</name>
<keyword evidence="5" id="KW-1185">Reference proteome</keyword>
<organism evidence="4 5">
    <name type="scientific">Lachnellula subtilissima</name>
    <dbReference type="NCBI Taxonomy" id="602034"/>
    <lineage>
        <taxon>Eukaryota</taxon>
        <taxon>Fungi</taxon>
        <taxon>Dikarya</taxon>
        <taxon>Ascomycota</taxon>
        <taxon>Pezizomycotina</taxon>
        <taxon>Leotiomycetes</taxon>
        <taxon>Helotiales</taxon>
        <taxon>Lachnaceae</taxon>
        <taxon>Lachnellula</taxon>
    </lineage>
</organism>